<keyword evidence="1" id="KW-1133">Transmembrane helix</keyword>
<reference evidence="2 3" key="1">
    <citation type="submission" date="2012-04" db="EMBL/GenBank/DDBJ databases">
        <title>The Genome Sequence of Bacillus cereus VD048.</title>
        <authorList>
            <consortium name="The Broad Institute Genome Sequencing Platform"/>
            <consortium name="The Broad Institute Genome Sequencing Center for Infectious Disease"/>
            <person name="Feldgarden M."/>
            <person name="Van der Auwera G.A."/>
            <person name="Mahillon J."/>
            <person name="Duprez V."/>
            <person name="Timmery S."/>
            <person name="Mattelet C."/>
            <person name="Dierick K."/>
            <person name="Sun M."/>
            <person name="Yu Z."/>
            <person name="Zhu L."/>
            <person name="Hu X."/>
            <person name="Shank E.B."/>
            <person name="Swiecicka I."/>
            <person name="Hansen B.M."/>
            <person name="Andrup L."/>
            <person name="Young S.K."/>
            <person name="Zeng Q."/>
            <person name="Gargeya S."/>
            <person name="Fitzgerald M."/>
            <person name="Haas B."/>
            <person name="Abouelleil A."/>
            <person name="Alvarado L."/>
            <person name="Arachchi H.M."/>
            <person name="Berlin A."/>
            <person name="Chapman S.B."/>
            <person name="Goldberg J."/>
            <person name="Griggs A."/>
            <person name="Gujja S."/>
            <person name="Hansen M."/>
            <person name="Howarth C."/>
            <person name="Imamovic A."/>
            <person name="Larimer J."/>
            <person name="McCowen C."/>
            <person name="Montmayeur A."/>
            <person name="Murphy C."/>
            <person name="Neiman D."/>
            <person name="Pearson M."/>
            <person name="Priest M."/>
            <person name="Roberts A."/>
            <person name="Saif S."/>
            <person name="Shea T."/>
            <person name="Sisk P."/>
            <person name="Sykes S."/>
            <person name="Wortman J."/>
            <person name="Nusbaum C."/>
            <person name="Birren B."/>
        </authorList>
    </citation>
    <scope>NUCLEOTIDE SEQUENCE [LARGE SCALE GENOMIC DNA]</scope>
    <source>
        <strain evidence="2 3">VD048</strain>
    </source>
</reference>
<protein>
    <recommendedName>
        <fullName evidence="4">ABC transporter permease</fullName>
    </recommendedName>
</protein>
<dbReference type="AlphaFoldDB" id="J8HHK3"/>
<sequence length="241" mass="27983">MQFIFKSVNSEMRKIGGRKLLLFSLFFSLLSSFLCISYFIFNKNNPDMFQSTNLIAITVNFNTLTLSIFSACMWYFIISTENKYGTWAIIYTKPISKFKLLVAKNLLFILFYLIFNILNFSVMGIYIFINGYEISILYFLKMLILCTILSLAIPYSQLLFHLIIKKGILAASLSVIWIFFSVTYGLFPAIFTKTFPIFYALNIVSDVMMKETTILLYLTSSSIYILGIMLLTVSFKYYTYE</sequence>
<organism evidence="2 3">
    <name type="scientific">Bacillus cereus VD048</name>
    <dbReference type="NCBI Taxonomy" id="1053226"/>
    <lineage>
        <taxon>Bacteria</taxon>
        <taxon>Bacillati</taxon>
        <taxon>Bacillota</taxon>
        <taxon>Bacilli</taxon>
        <taxon>Bacillales</taxon>
        <taxon>Bacillaceae</taxon>
        <taxon>Bacillus</taxon>
        <taxon>Bacillus cereus group</taxon>
    </lineage>
</organism>
<name>J8HHK3_BACCE</name>
<evidence type="ECO:0008006" key="4">
    <source>
        <dbReference type="Google" id="ProtNLM"/>
    </source>
</evidence>
<feature type="transmembrane region" description="Helical" evidence="1">
    <location>
        <begin position="135"/>
        <end position="155"/>
    </location>
</feature>
<comment type="caution">
    <text evidence="2">The sequence shown here is derived from an EMBL/GenBank/DDBJ whole genome shotgun (WGS) entry which is preliminary data.</text>
</comment>
<keyword evidence="1" id="KW-0472">Membrane</keyword>
<accession>J8HHK3</accession>
<feature type="transmembrane region" description="Helical" evidence="1">
    <location>
        <begin position="106"/>
        <end position="129"/>
    </location>
</feature>
<dbReference type="EMBL" id="AHEU01000041">
    <property type="protein sequence ID" value="EJR27163.1"/>
    <property type="molecule type" value="Genomic_DNA"/>
</dbReference>
<keyword evidence="1" id="KW-0812">Transmembrane</keyword>
<dbReference type="PATRIC" id="fig|1053226.3.peg.5090"/>
<feature type="transmembrane region" description="Helical" evidence="1">
    <location>
        <begin position="53"/>
        <end position="77"/>
    </location>
</feature>
<feature type="transmembrane region" description="Helical" evidence="1">
    <location>
        <begin position="214"/>
        <end position="238"/>
    </location>
</feature>
<feature type="transmembrane region" description="Helical" evidence="1">
    <location>
        <begin position="20"/>
        <end position="41"/>
    </location>
</feature>
<dbReference type="Pfam" id="PF12730">
    <property type="entry name" value="ABC2_membrane_4"/>
    <property type="match status" value="1"/>
</dbReference>
<dbReference type="Proteomes" id="UP000006960">
    <property type="component" value="Unassembled WGS sequence"/>
</dbReference>
<proteinExistence type="predicted"/>
<evidence type="ECO:0000256" key="1">
    <source>
        <dbReference type="SAM" id="Phobius"/>
    </source>
</evidence>
<dbReference type="HOGENOM" id="CLU_1150035_0_0_9"/>
<evidence type="ECO:0000313" key="3">
    <source>
        <dbReference type="Proteomes" id="UP000006960"/>
    </source>
</evidence>
<feature type="transmembrane region" description="Helical" evidence="1">
    <location>
        <begin position="167"/>
        <end position="191"/>
    </location>
</feature>
<evidence type="ECO:0000313" key="2">
    <source>
        <dbReference type="EMBL" id="EJR27163.1"/>
    </source>
</evidence>
<dbReference type="RefSeq" id="WP_002166714.1">
    <property type="nucleotide sequence ID" value="NZ_JH792312.1"/>
</dbReference>
<gene>
    <name evidence="2" type="ORF">IIG_04988</name>
</gene>